<dbReference type="Proteomes" id="UP000273977">
    <property type="component" value="Unassembled WGS sequence"/>
</dbReference>
<dbReference type="GO" id="GO:0032259">
    <property type="term" value="P:methylation"/>
    <property type="evidence" value="ECO:0007669"/>
    <property type="project" value="UniProtKB-KW"/>
</dbReference>
<dbReference type="InterPro" id="IPR036414">
    <property type="entry name" value="YaeB_N_sf"/>
</dbReference>
<comment type="similarity">
    <text evidence="2">Belongs to the tRNA methyltransferase O family.</text>
</comment>
<organism evidence="4 5">
    <name type="scientific">Aerococcus agrisoli</name>
    <dbReference type="NCBI Taxonomy" id="2487350"/>
    <lineage>
        <taxon>Bacteria</taxon>
        <taxon>Bacillati</taxon>
        <taxon>Bacillota</taxon>
        <taxon>Bacilli</taxon>
        <taxon>Lactobacillales</taxon>
        <taxon>Aerococcaceae</taxon>
        <taxon>Aerococcus</taxon>
    </lineage>
</organism>
<dbReference type="InterPro" id="IPR041369">
    <property type="entry name" value="TrmO_C"/>
</dbReference>
<gene>
    <name evidence="4" type="primary">tsaA</name>
    <name evidence="4" type="ORF">EF384_06520</name>
</gene>
<dbReference type="EMBL" id="RKMG01000019">
    <property type="protein sequence ID" value="RPA59579.1"/>
    <property type="molecule type" value="Genomic_DNA"/>
</dbReference>
<keyword evidence="1" id="KW-0949">S-adenosyl-L-methionine</keyword>
<keyword evidence="4" id="KW-0489">Methyltransferase</keyword>
<sequence length="227" mass="25707">MEIQPIGTIHTAFTEKFGIPRQSMVVKAAKGVIHFEPPYDQAEYFKGIEQFSHLWILWHFSEQKGRATKATVRPPRLGGNVRVGVFASRSPYRPNQIAMSSVQLDAVHTDEQGKVTLEVSGVDMLDGTPILDVKPYIKTDIHEDAKSAYVDSVDWTQLDVEISDELLNQIPEYLRDQLIEVLAQDPRPRTQTDVNRMYGMRFGDFDVHFKVNTGILKVIKITGHGND</sequence>
<accession>A0A3N4G9X8</accession>
<proteinExistence type="inferred from homology"/>
<dbReference type="OrthoDB" id="9799092at2"/>
<protein>
    <submittedName>
        <fullName evidence="4">tRNA (N6-threonylcarbamoyladenosine(37)-N6)-methyltransferase TrmO</fullName>
    </submittedName>
</protein>
<dbReference type="Pfam" id="PF18389">
    <property type="entry name" value="TrmO_C"/>
    <property type="match status" value="1"/>
</dbReference>
<dbReference type="PROSITE" id="PS01318">
    <property type="entry name" value="TSAA_1"/>
    <property type="match status" value="1"/>
</dbReference>
<evidence type="ECO:0000256" key="2">
    <source>
        <dbReference type="ARBA" id="ARBA00033753"/>
    </source>
</evidence>
<comment type="caution">
    <text evidence="4">The sequence shown here is derived from an EMBL/GenBank/DDBJ whole genome shotgun (WGS) entry which is preliminary data.</text>
</comment>
<dbReference type="PROSITE" id="PS51668">
    <property type="entry name" value="TSAA_2"/>
    <property type="match status" value="1"/>
</dbReference>
<dbReference type="Pfam" id="PF01980">
    <property type="entry name" value="TrmO_N"/>
    <property type="match status" value="1"/>
</dbReference>
<dbReference type="PANTHER" id="PTHR12818:SF0">
    <property type="entry name" value="TRNA (ADENINE(37)-N6)-METHYLTRANSFERASE"/>
    <property type="match status" value="1"/>
</dbReference>
<dbReference type="AlphaFoldDB" id="A0A3N4G9X8"/>
<evidence type="ECO:0000256" key="1">
    <source>
        <dbReference type="ARBA" id="ARBA00022691"/>
    </source>
</evidence>
<reference evidence="4 5" key="1">
    <citation type="submission" date="2018-11" db="EMBL/GenBank/DDBJ databases">
        <title>Aerococcus sp. SJQ22, whole genome shotgun sequence.</title>
        <authorList>
            <person name="Sun L."/>
            <person name="Gao X."/>
            <person name="Chen W."/>
            <person name="Huang K."/>
        </authorList>
    </citation>
    <scope>NUCLEOTIDE SEQUENCE [LARGE SCALE GENOMIC DNA]</scope>
    <source>
        <strain evidence="4 5">SJQ22</strain>
    </source>
</reference>
<dbReference type="InterPro" id="IPR023368">
    <property type="entry name" value="UPF0066_cons_site"/>
</dbReference>
<dbReference type="NCBIfam" id="TIGR00104">
    <property type="entry name" value="tRNA_TsaA"/>
    <property type="match status" value="1"/>
</dbReference>
<dbReference type="InterPro" id="IPR040372">
    <property type="entry name" value="YaeB-like"/>
</dbReference>
<evidence type="ECO:0000313" key="4">
    <source>
        <dbReference type="EMBL" id="RPA59579.1"/>
    </source>
</evidence>
<keyword evidence="4" id="KW-0808">Transferase</keyword>
<dbReference type="InterPro" id="IPR023370">
    <property type="entry name" value="TrmO-like_N"/>
</dbReference>
<dbReference type="RefSeq" id="WP_123780441.1">
    <property type="nucleotide sequence ID" value="NZ_RKMG01000019.1"/>
</dbReference>
<dbReference type="SUPFAM" id="SSF118196">
    <property type="entry name" value="YaeB-like"/>
    <property type="match status" value="1"/>
</dbReference>
<evidence type="ECO:0000313" key="5">
    <source>
        <dbReference type="Proteomes" id="UP000273977"/>
    </source>
</evidence>
<dbReference type="PANTHER" id="PTHR12818">
    <property type="entry name" value="TRNA (ADENINE(37)-N6)-METHYLTRANSFERASE"/>
    <property type="match status" value="1"/>
</dbReference>
<dbReference type="Gene3D" id="2.40.30.70">
    <property type="entry name" value="YaeB-like"/>
    <property type="match status" value="1"/>
</dbReference>
<dbReference type="Gene3D" id="3.30.2310.10">
    <property type="entry name" value="YaeB-like"/>
    <property type="match status" value="1"/>
</dbReference>
<dbReference type="CDD" id="cd09281">
    <property type="entry name" value="UPF0066"/>
    <property type="match status" value="1"/>
</dbReference>
<evidence type="ECO:0000259" key="3">
    <source>
        <dbReference type="PROSITE" id="PS51668"/>
    </source>
</evidence>
<dbReference type="GO" id="GO:0008168">
    <property type="term" value="F:methyltransferase activity"/>
    <property type="evidence" value="ECO:0007669"/>
    <property type="project" value="UniProtKB-KW"/>
</dbReference>
<dbReference type="InterPro" id="IPR036413">
    <property type="entry name" value="YaeB-like_sf"/>
</dbReference>
<name>A0A3N4G9X8_9LACT</name>
<keyword evidence="5" id="KW-1185">Reference proteome</keyword>
<feature type="domain" description="TsaA-like" evidence="3">
    <location>
        <begin position="3"/>
        <end position="145"/>
    </location>
</feature>